<sequence length="246" mass="27569">MFRTSRDRYHKQRWGRVEDPYLLDNITMSIREGIIGAHGFRADYAVIVTWERMAYGGAPKITQVNRYEEAKRWTNTYQVVLATDEIRSYVIMNYAHINWTSSNTAGALQGRGGLQSAMAGFNGGNGTGWTALPYSGEGRVLKLQEFSNVGIPGRWVYRVDEQIISGGCSNESIGFMTTAPIAASMIGGVYVNVSGPCLRAGDVVKVIFDEYQVDCIRLNMHRAQCVLPMEGNHTRISEHFIFCNRH</sequence>
<keyword evidence="3" id="KW-1185">Reference proteome</keyword>
<organism evidence="3 4">
    <name type="scientific">Panagrolaimus superbus</name>
    <dbReference type="NCBI Taxonomy" id="310955"/>
    <lineage>
        <taxon>Eukaryota</taxon>
        <taxon>Metazoa</taxon>
        <taxon>Ecdysozoa</taxon>
        <taxon>Nematoda</taxon>
        <taxon>Chromadorea</taxon>
        <taxon>Rhabditida</taxon>
        <taxon>Tylenchina</taxon>
        <taxon>Panagrolaimomorpha</taxon>
        <taxon>Panagrolaimoidea</taxon>
        <taxon>Panagrolaimidae</taxon>
        <taxon>Panagrolaimus</taxon>
    </lineage>
</organism>
<dbReference type="PROSITE" id="PS51220">
    <property type="entry name" value="NIDO"/>
    <property type="match status" value="1"/>
</dbReference>
<protein>
    <submittedName>
        <fullName evidence="4">NIDO domain-containing protein</fullName>
    </submittedName>
</protein>
<dbReference type="SUPFAM" id="SSF81296">
    <property type="entry name" value="E set domains"/>
    <property type="match status" value="1"/>
</dbReference>
<keyword evidence="1" id="KW-1015">Disulfide bond</keyword>
<dbReference type="SMART" id="SM00539">
    <property type="entry name" value="NIDO"/>
    <property type="match status" value="1"/>
</dbReference>
<dbReference type="WBParaSite" id="PSU_v2.g16749.t1">
    <property type="protein sequence ID" value="PSU_v2.g16749.t1"/>
    <property type="gene ID" value="PSU_v2.g16749"/>
</dbReference>
<evidence type="ECO:0000313" key="4">
    <source>
        <dbReference type="WBParaSite" id="PSU_v2.g16749.t1"/>
    </source>
</evidence>
<dbReference type="AlphaFoldDB" id="A0A914Y976"/>
<dbReference type="Proteomes" id="UP000887577">
    <property type="component" value="Unplaced"/>
</dbReference>
<name>A0A914Y976_9BILA</name>
<reference evidence="4" key="1">
    <citation type="submission" date="2022-11" db="UniProtKB">
        <authorList>
            <consortium name="WormBaseParasite"/>
        </authorList>
    </citation>
    <scope>IDENTIFICATION</scope>
</reference>
<dbReference type="InterPro" id="IPR014756">
    <property type="entry name" value="Ig_E-set"/>
</dbReference>
<evidence type="ECO:0000259" key="2">
    <source>
        <dbReference type="PROSITE" id="PS51220"/>
    </source>
</evidence>
<dbReference type="InterPro" id="IPR051495">
    <property type="entry name" value="Epithelial_Barrier/Signaling"/>
</dbReference>
<dbReference type="PANTHER" id="PTHR13802">
    <property type="entry name" value="MUCIN 4-RELATED"/>
    <property type="match status" value="1"/>
</dbReference>
<evidence type="ECO:0000256" key="1">
    <source>
        <dbReference type="ARBA" id="ARBA00023157"/>
    </source>
</evidence>
<dbReference type="Pfam" id="PF06119">
    <property type="entry name" value="NIDO"/>
    <property type="match status" value="1"/>
</dbReference>
<dbReference type="GO" id="GO:0007160">
    <property type="term" value="P:cell-matrix adhesion"/>
    <property type="evidence" value="ECO:0007669"/>
    <property type="project" value="InterPro"/>
</dbReference>
<accession>A0A914Y976</accession>
<evidence type="ECO:0000313" key="3">
    <source>
        <dbReference type="Proteomes" id="UP000887577"/>
    </source>
</evidence>
<proteinExistence type="predicted"/>
<dbReference type="PANTHER" id="PTHR13802:SF52">
    <property type="entry name" value="MUCIN-4"/>
    <property type="match status" value="1"/>
</dbReference>
<dbReference type="InterPro" id="IPR003886">
    <property type="entry name" value="NIDO_dom"/>
</dbReference>
<feature type="domain" description="NIDO" evidence="2">
    <location>
        <begin position="1"/>
        <end position="162"/>
    </location>
</feature>